<sequence>MHSEPETHLVLHRLRTAQLRGPAPVAARRPSHAPVRTRLGWTLVELGLRLATTDHRARMRTAVTARAL</sequence>
<keyword evidence="2" id="KW-1185">Reference proteome</keyword>
<organism evidence="1 2">
    <name type="scientific">Streptomyces composti</name>
    <dbReference type="NCBI Taxonomy" id="2720025"/>
    <lineage>
        <taxon>Bacteria</taxon>
        <taxon>Bacillati</taxon>
        <taxon>Actinomycetota</taxon>
        <taxon>Actinomycetes</taxon>
        <taxon>Kitasatosporales</taxon>
        <taxon>Streptomycetaceae</taxon>
        <taxon>Streptomyces</taxon>
    </lineage>
</organism>
<proteinExistence type="predicted"/>
<protein>
    <submittedName>
        <fullName evidence="1">Uncharacterized protein</fullName>
    </submittedName>
</protein>
<dbReference type="Proteomes" id="UP000730591">
    <property type="component" value="Unassembled WGS sequence"/>
</dbReference>
<dbReference type="EMBL" id="JAATEM010000018">
    <property type="protein sequence ID" value="NJP51625.1"/>
    <property type="molecule type" value="Genomic_DNA"/>
</dbReference>
<evidence type="ECO:0000313" key="1">
    <source>
        <dbReference type="EMBL" id="NJP51625.1"/>
    </source>
</evidence>
<evidence type="ECO:0000313" key="2">
    <source>
        <dbReference type="Proteomes" id="UP000730591"/>
    </source>
</evidence>
<comment type="caution">
    <text evidence="1">The sequence shown here is derived from an EMBL/GenBank/DDBJ whole genome shotgun (WGS) entry which is preliminary data.</text>
</comment>
<gene>
    <name evidence="1" type="ORF">HCJ93_16500</name>
</gene>
<accession>A0ABX1A5P7</accession>
<reference evidence="1 2" key="1">
    <citation type="submission" date="2020-03" db="EMBL/GenBank/DDBJ databases">
        <title>WGS of actinomycetes isolated from Thailand.</title>
        <authorList>
            <person name="Thawai C."/>
        </authorList>
    </citation>
    <scope>NUCLEOTIDE SEQUENCE [LARGE SCALE GENOMIC DNA]</scope>
    <source>
        <strain evidence="1 2">SBST2-5</strain>
    </source>
</reference>
<name>A0ABX1A5P7_9ACTN</name>